<sequence length="198" mass="22675">MNSATFMLELVRKYFSICILWSAILSFNIWMSAGASAEENISIGKKIVPGFKVEDEVSQEYIYSVLTTYQILNSKLISEVYGRVDGGRFNFIFTSGRDFIKDQRVSRDAVAILTSEAQEKILNLPTNTDECYIQTFNFSNADRLFLGVHNEPEDSPERVFQCFAVTLWYFTFESLDGVDAADWRKSISEIFSSLIEKR</sequence>
<reference evidence="1 2" key="1">
    <citation type="submission" date="2019-12" db="EMBL/GenBank/DDBJ databases">
        <title>Litoreibacter badius sp. nov., a novel bacteriochlorophyll a-containing bacterium in the genus Litoreibacter.</title>
        <authorList>
            <person name="Kanamuro M."/>
            <person name="Takabe Y."/>
            <person name="Mori K."/>
            <person name="Takaichi S."/>
            <person name="Hanada S."/>
        </authorList>
    </citation>
    <scope>NUCLEOTIDE SEQUENCE [LARGE SCALE GENOMIC DNA]</scope>
    <source>
        <strain evidence="1 2">K6</strain>
    </source>
</reference>
<dbReference type="Proteomes" id="UP000436822">
    <property type="component" value="Unassembled WGS sequence"/>
</dbReference>
<organism evidence="1 2">
    <name type="scientific">Litoreibacter roseus</name>
    <dbReference type="NCBI Taxonomy" id="2601869"/>
    <lineage>
        <taxon>Bacteria</taxon>
        <taxon>Pseudomonadati</taxon>
        <taxon>Pseudomonadota</taxon>
        <taxon>Alphaproteobacteria</taxon>
        <taxon>Rhodobacterales</taxon>
        <taxon>Roseobacteraceae</taxon>
        <taxon>Litoreibacter</taxon>
    </lineage>
</organism>
<accession>A0A6N6JHG2</accession>
<comment type="caution">
    <text evidence="1">The sequence shown here is derived from an EMBL/GenBank/DDBJ whole genome shotgun (WGS) entry which is preliminary data.</text>
</comment>
<gene>
    <name evidence="1" type="ORF">KIN_26290</name>
</gene>
<keyword evidence="2" id="KW-1185">Reference proteome</keyword>
<evidence type="ECO:0000313" key="2">
    <source>
        <dbReference type="Proteomes" id="UP000436822"/>
    </source>
</evidence>
<protein>
    <submittedName>
        <fullName evidence="1">Uncharacterized protein</fullName>
    </submittedName>
</protein>
<dbReference type="RefSeq" id="WP_159807589.1">
    <property type="nucleotide sequence ID" value="NZ_BLJE01000002.1"/>
</dbReference>
<dbReference type="OrthoDB" id="9912699at2"/>
<dbReference type="AlphaFoldDB" id="A0A6N6JHG2"/>
<dbReference type="EMBL" id="BLJE01000002">
    <property type="protein sequence ID" value="GFE65555.1"/>
    <property type="molecule type" value="Genomic_DNA"/>
</dbReference>
<name>A0A6N6JHG2_9RHOB</name>
<evidence type="ECO:0000313" key="1">
    <source>
        <dbReference type="EMBL" id="GFE65555.1"/>
    </source>
</evidence>
<proteinExistence type="predicted"/>